<dbReference type="Proteomes" id="UP000199602">
    <property type="component" value="Unassembled WGS sequence"/>
</dbReference>
<keyword evidence="4" id="KW-0677">Repeat</keyword>
<feature type="domain" description="4Fe-4S ferredoxin-type" evidence="8">
    <location>
        <begin position="2"/>
        <end position="31"/>
    </location>
</feature>
<dbReference type="OrthoDB" id="9789030at2"/>
<dbReference type="Pfam" id="PF12800">
    <property type="entry name" value="Fer4_4"/>
    <property type="match status" value="1"/>
</dbReference>
<dbReference type="STRING" id="206665.SAMN04488516_11317"/>
<evidence type="ECO:0000256" key="4">
    <source>
        <dbReference type="ARBA" id="ARBA00022737"/>
    </source>
</evidence>
<dbReference type="InterPro" id="IPR017900">
    <property type="entry name" value="4Fe4S_Fe_S_CS"/>
</dbReference>
<reference evidence="9 10" key="1">
    <citation type="submission" date="2016-10" db="EMBL/GenBank/DDBJ databases">
        <authorList>
            <person name="de Groot N.N."/>
        </authorList>
    </citation>
    <scope>NUCLEOTIDE SEQUENCE [LARGE SCALE GENOMIC DNA]</scope>
    <source>
        <strain evidence="9 10">DSM 15269</strain>
    </source>
</reference>
<dbReference type="Gene3D" id="3.30.70.20">
    <property type="match status" value="2"/>
</dbReference>
<name>A0A1H0FM02_9BACT</name>
<keyword evidence="1" id="KW-0813">Transport</keyword>
<dbReference type="RefSeq" id="WP_092066175.1">
    <property type="nucleotide sequence ID" value="NZ_FNIN01000013.1"/>
</dbReference>
<organism evidence="9 10">
    <name type="scientific">Desulfonauticus submarinus</name>
    <dbReference type="NCBI Taxonomy" id="206665"/>
    <lineage>
        <taxon>Bacteria</taxon>
        <taxon>Pseudomonadati</taxon>
        <taxon>Thermodesulfobacteriota</taxon>
        <taxon>Desulfovibrionia</taxon>
        <taxon>Desulfovibrionales</taxon>
        <taxon>Desulfonauticaceae</taxon>
        <taxon>Desulfonauticus</taxon>
    </lineage>
</organism>
<accession>A0A1H0FM02</accession>
<feature type="domain" description="4Fe-4S ferredoxin-type" evidence="8">
    <location>
        <begin position="85"/>
        <end position="114"/>
    </location>
</feature>
<evidence type="ECO:0000313" key="10">
    <source>
        <dbReference type="Proteomes" id="UP000199602"/>
    </source>
</evidence>
<keyword evidence="3" id="KW-0479">Metal-binding</keyword>
<dbReference type="AlphaFoldDB" id="A0A1H0FM02"/>
<dbReference type="PANTHER" id="PTHR43177">
    <property type="entry name" value="PROTEIN NRFC"/>
    <property type="match status" value="1"/>
</dbReference>
<keyword evidence="2" id="KW-0004">4Fe-4S</keyword>
<keyword evidence="6" id="KW-0408">Iron</keyword>
<proteinExistence type="predicted"/>
<dbReference type="CDD" id="cd10563">
    <property type="entry name" value="CooF_like"/>
    <property type="match status" value="1"/>
</dbReference>
<evidence type="ECO:0000256" key="3">
    <source>
        <dbReference type="ARBA" id="ARBA00022723"/>
    </source>
</evidence>
<keyword evidence="5" id="KW-0249">Electron transport</keyword>
<dbReference type="InterPro" id="IPR050954">
    <property type="entry name" value="ET_IronSulfur_Cluster-Binding"/>
</dbReference>
<gene>
    <name evidence="9" type="ORF">SAMN04488516_11317</name>
</gene>
<evidence type="ECO:0000256" key="7">
    <source>
        <dbReference type="ARBA" id="ARBA00023014"/>
    </source>
</evidence>
<evidence type="ECO:0000313" key="9">
    <source>
        <dbReference type="EMBL" id="SDN95686.1"/>
    </source>
</evidence>
<evidence type="ECO:0000256" key="6">
    <source>
        <dbReference type="ARBA" id="ARBA00023004"/>
    </source>
</evidence>
<evidence type="ECO:0000259" key="8">
    <source>
        <dbReference type="PROSITE" id="PS51379"/>
    </source>
</evidence>
<dbReference type="InterPro" id="IPR017896">
    <property type="entry name" value="4Fe4S_Fe-S-bd"/>
</dbReference>
<dbReference type="PROSITE" id="PS00198">
    <property type="entry name" value="4FE4S_FER_1"/>
    <property type="match status" value="1"/>
</dbReference>
<sequence>MKRVYVNPEVCIGCKLCELACLTEHSESKDLILAYTQERQQGLLPRNTVEESGWITASLNCRHCEEPYCVQACISGALQKDKESGRVVYNEKQCVGCWSCLMACPFGAIKRHPIKEKIVKCDLCPERDIPACVSACPNQALTFEEK</sequence>
<dbReference type="GO" id="GO:0051539">
    <property type="term" value="F:4 iron, 4 sulfur cluster binding"/>
    <property type="evidence" value="ECO:0007669"/>
    <property type="project" value="UniProtKB-KW"/>
</dbReference>
<dbReference type="GO" id="GO:0046872">
    <property type="term" value="F:metal ion binding"/>
    <property type="evidence" value="ECO:0007669"/>
    <property type="project" value="UniProtKB-KW"/>
</dbReference>
<dbReference type="PANTHER" id="PTHR43177:SF5">
    <property type="entry name" value="ANAEROBIC DIMETHYL SULFOXIDE REDUCTASE CHAIN B-RELATED"/>
    <property type="match status" value="1"/>
</dbReference>
<evidence type="ECO:0000256" key="2">
    <source>
        <dbReference type="ARBA" id="ARBA00022485"/>
    </source>
</evidence>
<evidence type="ECO:0000256" key="5">
    <source>
        <dbReference type="ARBA" id="ARBA00022982"/>
    </source>
</evidence>
<protein>
    <submittedName>
        <fullName evidence="9">Carbon-monoxide dehydrogenase iron sulfur subunit</fullName>
    </submittedName>
</protein>
<keyword evidence="10" id="KW-1185">Reference proteome</keyword>
<dbReference type="Pfam" id="PF13247">
    <property type="entry name" value="Fer4_11"/>
    <property type="match status" value="1"/>
</dbReference>
<dbReference type="SUPFAM" id="SSF54862">
    <property type="entry name" value="4Fe-4S ferredoxins"/>
    <property type="match status" value="1"/>
</dbReference>
<keyword evidence="7" id="KW-0411">Iron-sulfur</keyword>
<dbReference type="EMBL" id="FNIN01000013">
    <property type="protein sequence ID" value="SDN95686.1"/>
    <property type="molecule type" value="Genomic_DNA"/>
</dbReference>
<evidence type="ECO:0000256" key="1">
    <source>
        <dbReference type="ARBA" id="ARBA00022448"/>
    </source>
</evidence>
<dbReference type="PROSITE" id="PS51379">
    <property type="entry name" value="4FE4S_FER_2"/>
    <property type="match status" value="2"/>
</dbReference>